<feature type="transmembrane region" description="Helical" evidence="1">
    <location>
        <begin position="82"/>
        <end position="103"/>
    </location>
</feature>
<name>A0A1G2LP35_9BACT</name>
<dbReference type="Proteomes" id="UP000178302">
    <property type="component" value="Unassembled WGS sequence"/>
</dbReference>
<reference evidence="2 3" key="1">
    <citation type="journal article" date="2016" name="Nat. Commun.">
        <title>Thousands of microbial genomes shed light on interconnected biogeochemical processes in an aquifer system.</title>
        <authorList>
            <person name="Anantharaman K."/>
            <person name="Brown C.T."/>
            <person name="Hug L.A."/>
            <person name="Sharon I."/>
            <person name="Castelle C.J."/>
            <person name="Probst A.J."/>
            <person name="Thomas B.C."/>
            <person name="Singh A."/>
            <person name="Wilkins M.J."/>
            <person name="Karaoz U."/>
            <person name="Brodie E.L."/>
            <person name="Williams K.H."/>
            <person name="Hubbard S.S."/>
            <person name="Banfield J.F."/>
        </authorList>
    </citation>
    <scope>NUCLEOTIDE SEQUENCE [LARGE SCALE GENOMIC DNA]</scope>
</reference>
<sequence>MILAPHFLASAALASQVKKPILIAIFAVILHFLIDRISHWDYKLSEKPNSKWDVILPVSADLLFGVITVAVIAAAGDWTFRQYFLANFGAFFGLLPDGFIALWKIYPQNKYLSAYHRVKKKLHVASRPDFKNGVPQEIAVVIIAILILTLL</sequence>
<protein>
    <recommendedName>
        <fullName evidence="4">DUF3307 domain-containing protein</fullName>
    </recommendedName>
</protein>
<comment type="caution">
    <text evidence="2">The sequence shown here is derived from an EMBL/GenBank/DDBJ whole genome shotgun (WGS) entry which is preliminary data.</text>
</comment>
<dbReference type="EMBL" id="MHQZ01000037">
    <property type="protein sequence ID" value="OHA13333.1"/>
    <property type="molecule type" value="Genomic_DNA"/>
</dbReference>
<evidence type="ECO:0000256" key="1">
    <source>
        <dbReference type="SAM" id="Phobius"/>
    </source>
</evidence>
<evidence type="ECO:0000313" key="3">
    <source>
        <dbReference type="Proteomes" id="UP000178302"/>
    </source>
</evidence>
<keyword evidence="1" id="KW-0812">Transmembrane</keyword>
<evidence type="ECO:0008006" key="4">
    <source>
        <dbReference type="Google" id="ProtNLM"/>
    </source>
</evidence>
<feature type="transmembrane region" description="Helical" evidence="1">
    <location>
        <begin position="54"/>
        <end position="76"/>
    </location>
</feature>
<accession>A0A1G2LP35</accession>
<organism evidence="2 3">
    <name type="scientific">Candidatus Tagabacteria bacterium RIFCSPLOWO2_01_FULL_39_11</name>
    <dbReference type="NCBI Taxonomy" id="1802295"/>
    <lineage>
        <taxon>Bacteria</taxon>
        <taxon>Candidatus Tagaibacteriota</taxon>
    </lineage>
</organism>
<keyword evidence="1" id="KW-0472">Membrane</keyword>
<keyword evidence="1" id="KW-1133">Transmembrane helix</keyword>
<gene>
    <name evidence="2" type="ORF">A2909_00435</name>
</gene>
<proteinExistence type="predicted"/>
<dbReference type="AlphaFoldDB" id="A0A1G2LP35"/>
<evidence type="ECO:0000313" key="2">
    <source>
        <dbReference type="EMBL" id="OHA13333.1"/>
    </source>
</evidence>